<dbReference type="Proteomes" id="UP001203297">
    <property type="component" value="Unassembled WGS sequence"/>
</dbReference>
<keyword evidence="3" id="KW-1185">Reference proteome</keyword>
<feature type="non-terminal residue" evidence="2">
    <location>
        <position position="1"/>
    </location>
</feature>
<evidence type="ECO:0000256" key="1">
    <source>
        <dbReference type="SAM" id="Phobius"/>
    </source>
</evidence>
<feature type="transmembrane region" description="Helical" evidence="1">
    <location>
        <begin position="125"/>
        <end position="146"/>
    </location>
</feature>
<accession>A0AAD4QQN2</accession>
<feature type="transmembrane region" description="Helical" evidence="1">
    <location>
        <begin position="54"/>
        <end position="71"/>
    </location>
</feature>
<proteinExistence type="predicted"/>
<evidence type="ECO:0000313" key="3">
    <source>
        <dbReference type="Proteomes" id="UP001203297"/>
    </source>
</evidence>
<gene>
    <name evidence="2" type="ORF">B0F90DRAFT_1680519</name>
</gene>
<name>A0AAD4QQN2_9AGAM</name>
<dbReference type="AlphaFoldDB" id="A0AAD4QQN2"/>
<keyword evidence="1" id="KW-0472">Membrane</keyword>
<sequence length="171" mass="19526">MDSTRARYTLALRQYNGPRVPAFVYSEPPILTVRQYRTDNHKSSAPRHTKVDELISFFTGILVIVFPGTFFSERVPPPWPTARLNMESELSLFNSPNLYFCSAFAFFKTGWAFPLTPLSVVVDTYILGRWFVGGPSIYLFSPFFLATTTRNRDGGFIMTDLWHPSGLVRLL</sequence>
<protein>
    <submittedName>
        <fullName evidence="2">Uncharacterized protein</fullName>
    </submittedName>
</protein>
<keyword evidence="1" id="KW-0812">Transmembrane</keyword>
<comment type="caution">
    <text evidence="2">The sequence shown here is derived from an EMBL/GenBank/DDBJ whole genome shotgun (WGS) entry which is preliminary data.</text>
</comment>
<dbReference type="EMBL" id="WTXG01000001">
    <property type="protein sequence ID" value="KAI0308143.1"/>
    <property type="molecule type" value="Genomic_DNA"/>
</dbReference>
<reference evidence="2" key="1">
    <citation type="journal article" date="2022" name="New Phytol.">
        <title>Evolutionary transition to the ectomycorrhizal habit in the genomes of a hyperdiverse lineage of mushroom-forming fungi.</title>
        <authorList>
            <person name="Looney B."/>
            <person name="Miyauchi S."/>
            <person name="Morin E."/>
            <person name="Drula E."/>
            <person name="Courty P.E."/>
            <person name="Kohler A."/>
            <person name="Kuo A."/>
            <person name="LaButti K."/>
            <person name="Pangilinan J."/>
            <person name="Lipzen A."/>
            <person name="Riley R."/>
            <person name="Andreopoulos W."/>
            <person name="He G."/>
            <person name="Johnson J."/>
            <person name="Nolan M."/>
            <person name="Tritt A."/>
            <person name="Barry K.W."/>
            <person name="Grigoriev I.V."/>
            <person name="Nagy L.G."/>
            <person name="Hibbett D."/>
            <person name="Henrissat B."/>
            <person name="Matheny P.B."/>
            <person name="Labbe J."/>
            <person name="Martin F.M."/>
        </authorList>
    </citation>
    <scope>NUCLEOTIDE SEQUENCE</scope>
    <source>
        <strain evidence="2">BPL690</strain>
    </source>
</reference>
<organism evidence="2 3">
    <name type="scientific">Multifurca ochricompacta</name>
    <dbReference type="NCBI Taxonomy" id="376703"/>
    <lineage>
        <taxon>Eukaryota</taxon>
        <taxon>Fungi</taxon>
        <taxon>Dikarya</taxon>
        <taxon>Basidiomycota</taxon>
        <taxon>Agaricomycotina</taxon>
        <taxon>Agaricomycetes</taxon>
        <taxon>Russulales</taxon>
        <taxon>Russulaceae</taxon>
        <taxon>Multifurca</taxon>
    </lineage>
</organism>
<evidence type="ECO:0000313" key="2">
    <source>
        <dbReference type="EMBL" id="KAI0308143.1"/>
    </source>
</evidence>
<keyword evidence="1" id="KW-1133">Transmembrane helix</keyword>